<feature type="active site" evidence="7">
    <location>
        <position position="62"/>
    </location>
</feature>
<keyword evidence="3 7" id="KW-0963">Cytoplasm</keyword>
<dbReference type="AlphaFoldDB" id="A0A369W8P2"/>
<comment type="similarity">
    <text evidence="2 7">Belongs to the methyltransferase superfamily. L-isoaspartyl/D-aspartyl protein methyltransferase family.</text>
</comment>
<dbReference type="OrthoDB" id="9810066at2"/>
<dbReference type="InterPro" id="IPR000682">
    <property type="entry name" value="PCMT"/>
</dbReference>
<evidence type="ECO:0000256" key="5">
    <source>
        <dbReference type="ARBA" id="ARBA00022679"/>
    </source>
</evidence>
<sequence length="221" mass="23495">MFDYDYARRRMVEAHIVGRGVRDERVLAALRTVPREAFVDKGYEAFAYEDGPLPIGNGQTISQPFIVARMAEAAGIAPGDRVLEIGTGSGYAAAILAELASTVFSIERHGELAAKAKRRLRRAGYGNVAIKVGDGTKGWAERAPFDAILVAAGGPSVPLSLKNQLAIGGRLVIPVGDRSGEQRLLRVTRSAPDAFAEEDLGGVTFVPLIGEEGWANPATPP</sequence>
<evidence type="ECO:0000313" key="9">
    <source>
        <dbReference type="Proteomes" id="UP000253759"/>
    </source>
</evidence>
<evidence type="ECO:0000256" key="4">
    <source>
        <dbReference type="ARBA" id="ARBA00022603"/>
    </source>
</evidence>
<comment type="catalytic activity">
    <reaction evidence="7">
        <text>[protein]-L-isoaspartate + S-adenosyl-L-methionine = [protein]-L-isoaspartate alpha-methyl ester + S-adenosyl-L-homocysteine</text>
        <dbReference type="Rhea" id="RHEA:12705"/>
        <dbReference type="Rhea" id="RHEA-COMP:12143"/>
        <dbReference type="Rhea" id="RHEA-COMP:12144"/>
        <dbReference type="ChEBI" id="CHEBI:57856"/>
        <dbReference type="ChEBI" id="CHEBI:59789"/>
        <dbReference type="ChEBI" id="CHEBI:90596"/>
        <dbReference type="ChEBI" id="CHEBI:90598"/>
        <dbReference type="EC" id="2.1.1.77"/>
    </reaction>
</comment>
<dbReference type="PANTHER" id="PTHR11579">
    <property type="entry name" value="PROTEIN-L-ISOASPARTATE O-METHYLTRANSFERASE"/>
    <property type="match status" value="1"/>
</dbReference>
<keyword evidence="6 7" id="KW-0949">S-adenosyl-L-methionine</keyword>
<dbReference type="SUPFAM" id="SSF53335">
    <property type="entry name" value="S-adenosyl-L-methionine-dependent methyltransferases"/>
    <property type="match status" value="1"/>
</dbReference>
<dbReference type="GO" id="GO:0030091">
    <property type="term" value="P:protein repair"/>
    <property type="evidence" value="ECO:0007669"/>
    <property type="project" value="UniProtKB-UniRule"/>
</dbReference>
<gene>
    <name evidence="7" type="primary">pcm</name>
    <name evidence="8" type="ORF">DVH29_11930</name>
</gene>
<dbReference type="NCBIfam" id="NF001453">
    <property type="entry name" value="PRK00312.1"/>
    <property type="match status" value="1"/>
</dbReference>
<dbReference type="Pfam" id="PF01135">
    <property type="entry name" value="PCMT"/>
    <property type="match status" value="1"/>
</dbReference>
<evidence type="ECO:0000256" key="3">
    <source>
        <dbReference type="ARBA" id="ARBA00022490"/>
    </source>
</evidence>
<comment type="subcellular location">
    <subcellularLocation>
        <location evidence="1 7">Cytoplasm</location>
    </subcellularLocation>
</comment>
<protein>
    <recommendedName>
        <fullName evidence="7">Protein-L-isoaspartate O-methyltransferase</fullName>
        <ecNumber evidence="7">2.1.1.77</ecNumber>
    </recommendedName>
    <alternativeName>
        <fullName evidence="7">L-isoaspartyl protein carboxyl methyltransferase</fullName>
    </alternativeName>
    <alternativeName>
        <fullName evidence="7">Protein L-isoaspartyl methyltransferase</fullName>
    </alternativeName>
    <alternativeName>
        <fullName evidence="7">Protein-beta-aspartate methyltransferase</fullName>
        <shortName evidence="7">PIMT</shortName>
    </alternativeName>
</protein>
<dbReference type="HAMAP" id="MF_00090">
    <property type="entry name" value="PIMT"/>
    <property type="match status" value="1"/>
</dbReference>
<evidence type="ECO:0000256" key="7">
    <source>
        <dbReference type="HAMAP-Rule" id="MF_00090"/>
    </source>
</evidence>
<dbReference type="FunFam" id="3.40.50.150:FF:000010">
    <property type="entry name" value="Protein-L-isoaspartate O-methyltransferase"/>
    <property type="match status" value="1"/>
</dbReference>
<keyword evidence="4 7" id="KW-0489">Methyltransferase</keyword>
<comment type="caution">
    <text evidence="8">The sequence shown here is derived from an EMBL/GenBank/DDBJ whole genome shotgun (WGS) entry which is preliminary data.</text>
</comment>
<dbReference type="CDD" id="cd02440">
    <property type="entry name" value="AdoMet_MTases"/>
    <property type="match status" value="1"/>
</dbReference>
<name>A0A369W8P2_9HYPH</name>
<dbReference type="PANTHER" id="PTHR11579:SF0">
    <property type="entry name" value="PROTEIN-L-ISOASPARTATE(D-ASPARTATE) O-METHYLTRANSFERASE"/>
    <property type="match status" value="1"/>
</dbReference>
<dbReference type="Proteomes" id="UP000253759">
    <property type="component" value="Unassembled WGS sequence"/>
</dbReference>
<organism evidence="8 9">
    <name type="scientific">Pelagibacterium lacus</name>
    <dbReference type="NCBI Taxonomy" id="2282655"/>
    <lineage>
        <taxon>Bacteria</taxon>
        <taxon>Pseudomonadati</taxon>
        <taxon>Pseudomonadota</taxon>
        <taxon>Alphaproteobacteria</taxon>
        <taxon>Hyphomicrobiales</taxon>
        <taxon>Devosiaceae</taxon>
        <taxon>Pelagibacterium</taxon>
    </lineage>
</organism>
<evidence type="ECO:0000313" key="8">
    <source>
        <dbReference type="EMBL" id="RDE08431.1"/>
    </source>
</evidence>
<dbReference type="PROSITE" id="PS01279">
    <property type="entry name" value="PCMT"/>
    <property type="match status" value="1"/>
</dbReference>
<dbReference type="NCBIfam" id="TIGR00080">
    <property type="entry name" value="pimt"/>
    <property type="match status" value="1"/>
</dbReference>
<keyword evidence="9" id="KW-1185">Reference proteome</keyword>
<dbReference type="EMBL" id="QQNH01000017">
    <property type="protein sequence ID" value="RDE08431.1"/>
    <property type="molecule type" value="Genomic_DNA"/>
</dbReference>
<dbReference type="GO" id="GO:0004719">
    <property type="term" value="F:protein-L-isoaspartate (D-aspartate) O-methyltransferase activity"/>
    <property type="evidence" value="ECO:0007669"/>
    <property type="project" value="UniProtKB-UniRule"/>
</dbReference>
<evidence type="ECO:0000256" key="1">
    <source>
        <dbReference type="ARBA" id="ARBA00004496"/>
    </source>
</evidence>
<accession>A0A369W8P2</accession>
<reference evidence="9" key="1">
    <citation type="submission" date="2018-07" db="EMBL/GenBank/DDBJ databases">
        <authorList>
            <person name="Liu B.-T."/>
            <person name="Du Z."/>
        </authorList>
    </citation>
    <scope>NUCLEOTIDE SEQUENCE [LARGE SCALE GENOMIC DNA]</scope>
    <source>
        <strain evidence="9">XYN52</strain>
    </source>
</reference>
<keyword evidence="5 7" id="KW-0808">Transferase</keyword>
<dbReference type="GO" id="GO:0032259">
    <property type="term" value="P:methylation"/>
    <property type="evidence" value="ECO:0007669"/>
    <property type="project" value="UniProtKB-KW"/>
</dbReference>
<dbReference type="InterPro" id="IPR029063">
    <property type="entry name" value="SAM-dependent_MTases_sf"/>
</dbReference>
<evidence type="ECO:0000256" key="2">
    <source>
        <dbReference type="ARBA" id="ARBA00005369"/>
    </source>
</evidence>
<comment type="function">
    <text evidence="7">Catalyzes the methyl esterification of L-isoaspartyl residues in peptides and proteins that result from spontaneous decomposition of normal L-aspartyl and L-asparaginyl residues. It plays a role in the repair and/or degradation of damaged proteins.</text>
</comment>
<dbReference type="Gene3D" id="3.40.50.150">
    <property type="entry name" value="Vaccinia Virus protein VP39"/>
    <property type="match status" value="1"/>
</dbReference>
<dbReference type="GO" id="GO:0005737">
    <property type="term" value="C:cytoplasm"/>
    <property type="evidence" value="ECO:0007669"/>
    <property type="project" value="UniProtKB-SubCell"/>
</dbReference>
<evidence type="ECO:0000256" key="6">
    <source>
        <dbReference type="ARBA" id="ARBA00022691"/>
    </source>
</evidence>
<dbReference type="EC" id="2.1.1.77" evidence="7"/>
<proteinExistence type="inferred from homology"/>